<comment type="caution">
    <text evidence="3">The sequence shown here is derived from an EMBL/GenBank/DDBJ whole genome shotgun (WGS) entry which is preliminary data.</text>
</comment>
<dbReference type="EMBL" id="BAAAMR010000050">
    <property type="protein sequence ID" value="GAA2148834.1"/>
    <property type="molecule type" value="Genomic_DNA"/>
</dbReference>
<protein>
    <submittedName>
        <fullName evidence="3">Lantibiotic dehydratase</fullName>
    </submittedName>
</protein>
<dbReference type="Proteomes" id="UP001501020">
    <property type="component" value="Unassembled WGS sequence"/>
</dbReference>
<organism evidence="3 4">
    <name type="scientific">Actinomadura napierensis</name>
    <dbReference type="NCBI Taxonomy" id="267854"/>
    <lineage>
        <taxon>Bacteria</taxon>
        <taxon>Bacillati</taxon>
        <taxon>Actinomycetota</taxon>
        <taxon>Actinomycetes</taxon>
        <taxon>Streptosporangiales</taxon>
        <taxon>Thermomonosporaceae</taxon>
        <taxon>Actinomadura</taxon>
    </lineage>
</organism>
<proteinExistence type="predicted"/>
<keyword evidence="4" id="KW-1185">Reference proteome</keyword>
<gene>
    <name evidence="3" type="ORF">GCM10009727_51960</name>
</gene>
<dbReference type="NCBIfam" id="TIGR03891">
    <property type="entry name" value="thiopep_ocin"/>
    <property type="match status" value="1"/>
</dbReference>
<feature type="domain" description="Lantibiotic dehydratase N-terminal" evidence="1">
    <location>
        <begin position="48"/>
        <end position="714"/>
    </location>
</feature>
<evidence type="ECO:0000313" key="4">
    <source>
        <dbReference type="Proteomes" id="UP001501020"/>
    </source>
</evidence>
<reference evidence="4" key="1">
    <citation type="journal article" date="2019" name="Int. J. Syst. Evol. Microbiol.">
        <title>The Global Catalogue of Microorganisms (GCM) 10K type strain sequencing project: providing services to taxonomists for standard genome sequencing and annotation.</title>
        <authorList>
            <consortium name="The Broad Institute Genomics Platform"/>
            <consortium name="The Broad Institute Genome Sequencing Center for Infectious Disease"/>
            <person name="Wu L."/>
            <person name="Ma J."/>
        </authorList>
    </citation>
    <scope>NUCLEOTIDE SEQUENCE [LARGE SCALE GENOMIC DNA]</scope>
    <source>
        <strain evidence="4">JCM 13850</strain>
    </source>
</reference>
<evidence type="ECO:0000259" key="2">
    <source>
        <dbReference type="Pfam" id="PF14028"/>
    </source>
</evidence>
<evidence type="ECO:0000259" key="1">
    <source>
        <dbReference type="Pfam" id="PF04738"/>
    </source>
</evidence>
<evidence type="ECO:0000313" key="3">
    <source>
        <dbReference type="EMBL" id="GAA2148834.1"/>
    </source>
</evidence>
<dbReference type="Pfam" id="PF14028">
    <property type="entry name" value="Lant_dehydr_C"/>
    <property type="match status" value="1"/>
</dbReference>
<sequence>MPLYRAVGAGLVRAAVQAPSPLPGWWPGLDDDAQVKQWRAWLAQVWANRPVAEAVTAASPVLGAAIGAVCAGGRAPRPKQVRRMVLSLARYLVRMQGRATPFGLFAGVAPLRLGAPASIWDAAGGVVARADAVWLAEVTARLEADPAVLRDVPVLTNDLVFVRGERLVVPWQPHGGPGNGTAAEMSVRYTPPVALALRLARSALPAGELAEKIAAEFPGSGSATVENLVTGLVRCGALISGLRAPSTVTDGLGHLLNRVDGLHGPVPETATALVGELRVIHERLRASDRAKLGATATATASAGADTVTRMRKVADGDRPPIAVDLRLGYTVTLPQQVADEAAAAAGALLRLTPHPAGHPAWRDYHARFADRYGVDAVVPLLQLVDPVTGLGYPAHFAEGDAQQARPAVVSPRVERLLALAQQAALDRAREVAVDDDFLNQVFGEGLSAGSPAGAWPHAQVCAQVLAPTLAAIDGGAFTLLVTGIGRSGTALTGRFFDVLPGRERAGMLAAAAALPVAVDGAVLAHLSFPARFPRAENVTRVPALTRDVLTVAEHDADHAGDHAGDRSGRDGLRVEDLAVTADATGLYLLSLSRRRVVEPMLPNAAARQVMPPLVRLLYELPHARMAALSPMAWGLAGRCLPFLPRIRYGRSVLAPARWRLPAGALPGPTTSTQAWNDALHRLRDRLGLPGAVAVGAGDQQLRLSLDDPRDLAVLRAHLDSTDDATVAEALADDGWLDGHAHEIVIPLAVDTPPAPAPAAVTAPGPIRLIDPRDDVLPGGTVLFASLYGAPQTVDTILLAHLPDLLAEWDEPPVWWFVRYRDPAPHLRLRLRVTDPDEYGAAAARVGRWVAGLRRLGLIGELSLDTYRPEIARYGAGAAVTAAEDLFAADSAAALAQIHAAASRAVDADAALAASMVDLVCAMAGGCAAGMDWLIGRPHRGGAGPLDRAVVAEAVTLAGAPGETPFAAAWSARRRAATAYTDRLAAEPARRLTAAAVTPSLLHMHHIRAHGIDRDHERLLTRTARAVALAATARRNREDNQR</sequence>
<feature type="domain" description="Thiopeptide-type bacteriocin biosynthesis" evidence="2">
    <location>
        <begin position="783"/>
        <end position="1024"/>
    </location>
</feature>
<name>A0ABP5LP82_9ACTN</name>
<dbReference type="InterPro" id="IPR023809">
    <property type="entry name" value="Thiopep_bacteriocin_synth_dom"/>
</dbReference>
<accession>A0ABP5LP82</accession>
<dbReference type="InterPro" id="IPR006827">
    <property type="entry name" value="Lant_deHydtase_N"/>
</dbReference>
<dbReference type="Pfam" id="PF04738">
    <property type="entry name" value="Lant_dehydr_N"/>
    <property type="match status" value="1"/>
</dbReference>